<reference evidence="2" key="1">
    <citation type="submission" date="2020-05" db="EMBL/GenBank/DDBJ databases">
        <authorList>
            <person name="Yuan F."/>
        </authorList>
    </citation>
    <scope>NUCLEOTIDE SEQUENCE</scope>
</reference>
<keyword evidence="1" id="KW-0472">Membrane</keyword>
<protein>
    <submittedName>
        <fullName evidence="2">Uncharacterized protein</fullName>
    </submittedName>
</protein>
<proteinExistence type="predicted"/>
<keyword evidence="1" id="KW-1133">Transmembrane helix</keyword>
<feature type="transmembrane region" description="Helical" evidence="1">
    <location>
        <begin position="57"/>
        <end position="77"/>
    </location>
</feature>
<organism evidence="2">
    <name type="scientific">Mirabilis himalaica</name>
    <dbReference type="NCBI Taxonomy" id="482968"/>
    <lineage>
        <taxon>Eukaryota</taxon>
        <taxon>Viridiplantae</taxon>
        <taxon>Streptophyta</taxon>
        <taxon>Embryophyta</taxon>
        <taxon>Tracheophyta</taxon>
        <taxon>Spermatophyta</taxon>
        <taxon>Magnoliopsida</taxon>
        <taxon>eudicotyledons</taxon>
        <taxon>Gunneridae</taxon>
        <taxon>Pentapetalae</taxon>
        <taxon>Caryophyllales</taxon>
        <taxon>Nyctaginaceae</taxon>
        <taxon>Mirabilis</taxon>
    </lineage>
</organism>
<dbReference type="GeneID" id="55748682"/>
<keyword evidence="2" id="KW-0496">Mitochondrion</keyword>
<name>A0A6M9TTF8_9CARY</name>
<dbReference type="RefSeq" id="YP_009861469.1">
    <property type="nucleotide sequence ID" value="NC_048974.1"/>
</dbReference>
<dbReference type="EMBL" id="MT535663">
    <property type="protein sequence ID" value="QKN19366.1"/>
    <property type="molecule type" value="Genomic_DNA"/>
</dbReference>
<sequence>MFYTAKEVYKSTMKQSIHILSFLLYLAGIFSITYYQYYSMKKNPMIGWLVNRIPREFYFYICIFLFNFIFHRDVAWADETGCSYDPAQRIPPQVNRPWIEVEENNVFVPDIPVLEQPLILDEVRRVELYHRLAPHSVMQEHSLQTIVDLVYQQAEVEKKIEASLVLDGIHPMRVLFEVNRLRGVLFYPRGTPLSPATLARYLREIAQSGTRQSIPYRRVYRAIRNYDLFIDLIFLFNNNNNNQ</sequence>
<gene>
    <name evidence="2" type="primary">ORF243</name>
</gene>
<evidence type="ECO:0000313" key="2">
    <source>
        <dbReference type="EMBL" id="QKN19366.1"/>
    </source>
</evidence>
<dbReference type="AlphaFoldDB" id="A0A6M9TTF8"/>
<feature type="transmembrane region" description="Helical" evidence="1">
    <location>
        <begin position="17"/>
        <end position="37"/>
    </location>
</feature>
<geneLocation type="mitochondrion" evidence="2"/>
<evidence type="ECO:0000256" key="1">
    <source>
        <dbReference type="SAM" id="Phobius"/>
    </source>
</evidence>
<accession>A0A6M9TTF8</accession>
<keyword evidence="1" id="KW-0812">Transmembrane</keyword>